<keyword evidence="12" id="KW-1185">Reference proteome</keyword>
<feature type="domain" description="R13L1/DRL21-like LRR repeat region" evidence="10">
    <location>
        <begin position="682"/>
        <end position="807"/>
    </location>
</feature>
<dbReference type="OrthoDB" id="2973320at2759"/>
<proteinExistence type="predicted"/>
<dbReference type="Gene3D" id="3.40.50.300">
    <property type="entry name" value="P-loop containing nucleotide triphosphate hydrolases"/>
    <property type="match status" value="1"/>
</dbReference>
<dbReference type="InterPro" id="IPR032675">
    <property type="entry name" value="LRR_dom_sf"/>
</dbReference>
<dbReference type="Gene3D" id="3.80.10.10">
    <property type="entry name" value="Ribonuclease Inhibitor"/>
    <property type="match status" value="4"/>
</dbReference>
<dbReference type="AlphaFoldDB" id="A0A067KZT9"/>
<dbReference type="Pfam" id="PF23559">
    <property type="entry name" value="WHD_DRP"/>
    <property type="match status" value="1"/>
</dbReference>
<dbReference type="SUPFAM" id="SSF52058">
    <property type="entry name" value="L domain-like"/>
    <property type="match status" value="1"/>
</dbReference>
<dbReference type="SUPFAM" id="SSF52540">
    <property type="entry name" value="P-loop containing nucleoside triphosphate hydrolases"/>
    <property type="match status" value="1"/>
</dbReference>
<evidence type="ECO:0000256" key="6">
    <source>
        <dbReference type="SAM" id="Coils"/>
    </source>
</evidence>
<gene>
    <name evidence="11" type="ORF">JCGZ_24512</name>
</gene>
<dbReference type="PRINTS" id="PR00364">
    <property type="entry name" value="DISEASERSIST"/>
</dbReference>
<dbReference type="Gene3D" id="1.10.8.430">
    <property type="entry name" value="Helical domain of apoptotic protease-activating factors"/>
    <property type="match status" value="1"/>
</dbReference>
<dbReference type="Proteomes" id="UP000027138">
    <property type="component" value="Unassembled WGS sequence"/>
</dbReference>
<dbReference type="InterPro" id="IPR058922">
    <property type="entry name" value="WHD_DRP"/>
</dbReference>
<evidence type="ECO:0000256" key="3">
    <source>
        <dbReference type="ARBA" id="ARBA00022741"/>
    </source>
</evidence>
<dbReference type="InterPro" id="IPR027417">
    <property type="entry name" value="P-loop_NTPase"/>
</dbReference>
<dbReference type="EMBL" id="KK914327">
    <property type="protein sequence ID" value="KDP40513.1"/>
    <property type="molecule type" value="Genomic_DNA"/>
</dbReference>
<keyword evidence="4" id="KW-0611">Plant defense</keyword>
<dbReference type="InterPro" id="IPR041118">
    <property type="entry name" value="Rx_N"/>
</dbReference>
<keyword evidence="5" id="KW-0067">ATP-binding</keyword>
<feature type="domain" description="NB-ARC" evidence="7">
    <location>
        <begin position="172"/>
        <end position="340"/>
    </location>
</feature>
<dbReference type="Pfam" id="PF25019">
    <property type="entry name" value="LRR_R13L1-DRL21"/>
    <property type="match status" value="1"/>
</dbReference>
<feature type="domain" description="Disease resistance N-terminal" evidence="8">
    <location>
        <begin position="15"/>
        <end position="98"/>
    </location>
</feature>
<dbReference type="SUPFAM" id="SSF52047">
    <property type="entry name" value="RNI-like"/>
    <property type="match status" value="1"/>
</dbReference>
<name>A0A067KZT9_JATCU</name>
<dbReference type="GO" id="GO:0006952">
    <property type="term" value="P:defense response"/>
    <property type="evidence" value="ECO:0007669"/>
    <property type="project" value="UniProtKB-KW"/>
</dbReference>
<dbReference type="FunFam" id="1.10.10.10:FF:000322">
    <property type="entry name" value="Probable disease resistance protein At1g63360"/>
    <property type="match status" value="1"/>
</dbReference>
<evidence type="ECO:0000259" key="9">
    <source>
        <dbReference type="Pfam" id="PF23559"/>
    </source>
</evidence>
<feature type="domain" description="Disease resistance protein winged helix" evidence="9">
    <location>
        <begin position="427"/>
        <end position="494"/>
    </location>
</feature>
<dbReference type="Gene3D" id="1.20.5.4130">
    <property type="match status" value="1"/>
</dbReference>
<keyword evidence="1" id="KW-0433">Leucine-rich repeat</keyword>
<evidence type="ECO:0000259" key="8">
    <source>
        <dbReference type="Pfam" id="PF18052"/>
    </source>
</evidence>
<accession>A0A067KZT9</accession>
<evidence type="ECO:0000313" key="12">
    <source>
        <dbReference type="Proteomes" id="UP000027138"/>
    </source>
</evidence>
<dbReference type="FunFam" id="3.40.50.300:FF:001091">
    <property type="entry name" value="Probable disease resistance protein At1g61300"/>
    <property type="match status" value="1"/>
</dbReference>
<sequence length="1100" mass="124764">MAVVVEAFLSAAFEIALENLASPILKEFGSRLGIDKDLKKLTKTLSKIQAVLNDAEAKQISDRTIKDWLSELREVADDADDLLDEVATEAFRCNQKKEEANLLSISKDFLYKTGLAPRIKKINERLDEIAKERDDLGLRAGVAVACRELKDRERLETTSLMDESKVFGRIEDVEKIVNLLISDECCGNDVGVVPIVGMGGLGKTTLAQLVFKDPLISKHFELRLWICVSDDFNVRRLTQSVLEKIERKSYDFTNLDTLQTSLRDKLKGTKFLVVFDDVWNEKERDWELLRLPFRAGALGSKIIVTTRSKKVATIMGTLPTHHLEVLSVDDSWLLFKQRAFLHGDEAPYPNLVPIGKEIVKKCRGLPLAAKTLGGLLRTKTEVSEWEMILRSNVWDLEEEENEILPALTLSYNHLPAHLKQCFVYCSIFPKDYNFDKENLVLLWMAEGFILPNGRRRLEDVASNYFDDLLLRSFFQQEKTNPKKFVMHDLIHDLAQSVGMETCFRLEDGQLPKISDKCKHSSVLVNTFKSVPFEVYSKKDLRLRTMLLLCNKISHETSNMNILHDLICSLRCLRSLGMSHFSIEEIPNSIGDLLHMRYLDLSHTDIRQLPESICSLCNLQTLILANCNKLLTLPESTRDLVNLRHLDLTDCWHLKSMPPSFGRLTSLQRLPRFVSGKGVGCGISELKNLNELRATLCIDRVEDTLNVADAKEASLKKKQYTQKLVLRWSRNRSLEDGTDEELLECLEPHNNLKELTIDVYPGAKFPSWMGDSVLSHLETIELVHCNYCKTLPSLGQLPFLKHLTIRTMQDLESIGREFYGEGKIKGFPYLKKLKLEDMRSLKEWQEIDDGEFPVLEELSVLNCPRISSLPKFPSLQGLLLDDCHGSVLSSVQFFTSLSSLKIFNFRKTDLLPQGLLQQLTALKEFKIQHFYRLKALQEEIGLHDLQSLQHLDILCCPKLLSFAEKGLPIKLQHLSISMCSNLKELPCGLHNLTSLEELNVSKCPNLVSFPEEKLPSSLKNLRLSACANLETLPSCLHELPNLESLSLHSCQKLASLPVSGLSVSLRSLSIVECALLEEKCAKGGEDWAKIAHIPKRHISSL</sequence>
<evidence type="ECO:0000256" key="1">
    <source>
        <dbReference type="ARBA" id="ARBA00022614"/>
    </source>
</evidence>
<dbReference type="InterPro" id="IPR036388">
    <property type="entry name" value="WH-like_DNA-bd_sf"/>
</dbReference>
<dbReference type="Pfam" id="PF18052">
    <property type="entry name" value="Rx_N"/>
    <property type="match status" value="1"/>
</dbReference>
<keyword evidence="2" id="KW-0677">Repeat</keyword>
<dbReference type="InterPro" id="IPR056789">
    <property type="entry name" value="LRR_R13L1-DRL21"/>
</dbReference>
<dbReference type="PANTHER" id="PTHR36766:SF51">
    <property type="entry name" value="DISEASE RESISTANCE RPP13-LIKE PROTEIN 1"/>
    <property type="match status" value="1"/>
</dbReference>
<dbReference type="GO" id="GO:0043531">
    <property type="term" value="F:ADP binding"/>
    <property type="evidence" value="ECO:0007669"/>
    <property type="project" value="InterPro"/>
</dbReference>
<evidence type="ECO:0000259" key="7">
    <source>
        <dbReference type="Pfam" id="PF00931"/>
    </source>
</evidence>
<evidence type="ECO:0000256" key="5">
    <source>
        <dbReference type="ARBA" id="ARBA00022840"/>
    </source>
</evidence>
<protein>
    <submittedName>
        <fullName evidence="11">Uncharacterized protein</fullName>
    </submittedName>
</protein>
<organism evidence="11 12">
    <name type="scientific">Jatropha curcas</name>
    <name type="common">Barbados nut</name>
    <dbReference type="NCBI Taxonomy" id="180498"/>
    <lineage>
        <taxon>Eukaryota</taxon>
        <taxon>Viridiplantae</taxon>
        <taxon>Streptophyta</taxon>
        <taxon>Embryophyta</taxon>
        <taxon>Tracheophyta</taxon>
        <taxon>Spermatophyta</taxon>
        <taxon>Magnoliopsida</taxon>
        <taxon>eudicotyledons</taxon>
        <taxon>Gunneridae</taxon>
        <taxon>Pentapetalae</taxon>
        <taxon>rosids</taxon>
        <taxon>fabids</taxon>
        <taxon>Malpighiales</taxon>
        <taxon>Euphorbiaceae</taxon>
        <taxon>Crotonoideae</taxon>
        <taxon>Jatropheae</taxon>
        <taxon>Jatropha</taxon>
    </lineage>
</organism>
<dbReference type="KEGG" id="jcu:105631209"/>
<dbReference type="InterPro" id="IPR042197">
    <property type="entry name" value="Apaf_helical"/>
</dbReference>
<evidence type="ECO:0000256" key="2">
    <source>
        <dbReference type="ARBA" id="ARBA00022737"/>
    </source>
</evidence>
<dbReference type="Pfam" id="PF00931">
    <property type="entry name" value="NB-ARC"/>
    <property type="match status" value="1"/>
</dbReference>
<dbReference type="Gene3D" id="1.10.10.10">
    <property type="entry name" value="Winged helix-like DNA-binding domain superfamily/Winged helix DNA-binding domain"/>
    <property type="match status" value="1"/>
</dbReference>
<keyword evidence="3" id="KW-0547">Nucleotide-binding</keyword>
<evidence type="ECO:0000313" key="11">
    <source>
        <dbReference type="EMBL" id="KDP40513.1"/>
    </source>
</evidence>
<reference evidence="11 12" key="1">
    <citation type="journal article" date="2014" name="PLoS ONE">
        <title>Global Analysis of Gene Expression Profiles in Physic Nut (Jatropha curcas L.) Seedlings Exposed to Salt Stress.</title>
        <authorList>
            <person name="Zhang L."/>
            <person name="Zhang C."/>
            <person name="Wu P."/>
            <person name="Chen Y."/>
            <person name="Li M."/>
            <person name="Jiang H."/>
            <person name="Wu G."/>
        </authorList>
    </citation>
    <scope>NUCLEOTIDE SEQUENCE [LARGE SCALE GENOMIC DNA]</scope>
    <source>
        <strain evidence="12">cv. GZQX0401</strain>
        <tissue evidence="11">Young leaves</tissue>
    </source>
</reference>
<keyword evidence="6" id="KW-0175">Coiled coil</keyword>
<evidence type="ECO:0000259" key="10">
    <source>
        <dbReference type="Pfam" id="PF25019"/>
    </source>
</evidence>
<feature type="coiled-coil region" evidence="6">
    <location>
        <begin position="38"/>
        <end position="89"/>
    </location>
</feature>
<dbReference type="GO" id="GO:0051707">
    <property type="term" value="P:response to other organism"/>
    <property type="evidence" value="ECO:0007669"/>
    <property type="project" value="UniProtKB-ARBA"/>
</dbReference>
<dbReference type="GO" id="GO:0005524">
    <property type="term" value="F:ATP binding"/>
    <property type="evidence" value="ECO:0007669"/>
    <property type="project" value="UniProtKB-KW"/>
</dbReference>
<dbReference type="PANTHER" id="PTHR36766">
    <property type="entry name" value="PLANT BROAD-SPECTRUM MILDEW RESISTANCE PROTEIN RPW8"/>
    <property type="match status" value="1"/>
</dbReference>
<evidence type="ECO:0000256" key="4">
    <source>
        <dbReference type="ARBA" id="ARBA00022821"/>
    </source>
</evidence>
<dbReference type="InterPro" id="IPR002182">
    <property type="entry name" value="NB-ARC"/>
</dbReference>